<feature type="binding site" evidence="1">
    <location>
        <position position="84"/>
    </location>
    <ligand>
        <name>Mn(2+)</name>
        <dbReference type="ChEBI" id="CHEBI:29035"/>
        <label>2</label>
    </ligand>
</feature>
<dbReference type="InterPro" id="IPR002933">
    <property type="entry name" value="Peptidase_M20"/>
</dbReference>
<dbReference type="GO" id="GO:0046872">
    <property type="term" value="F:metal ion binding"/>
    <property type="evidence" value="ECO:0007669"/>
    <property type="project" value="UniProtKB-KW"/>
</dbReference>
<dbReference type="NCBIfam" id="TIGR01891">
    <property type="entry name" value="amidohydrolases"/>
    <property type="match status" value="1"/>
</dbReference>
<dbReference type="InterPro" id="IPR011650">
    <property type="entry name" value="Peptidase_M20_dimer"/>
</dbReference>
<dbReference type="EMBL" id="BORC01000002">
    <property type="protein sequence ID" value="GIN61248.1"/>
    <property type="molecule type" value="Genomic_DNA"/>
</dbReference>
<feature type="binding site" evidence="1">
    <location>
        <position position="335"/>
    </location>
    <ligand>
        <name>Mn(2+)</name>
        <dbReference type="ChEBI" id="CHEBI:29035"/>
        <label>2</label>
    </ligand>
</feature>
<dbReference type="PANTHER" id="PTHR11014">
    <property type="entry name" value="PEPTIDASE M20 FAMILY MEMBER"/>
    <property type="match status" value="1"/>
</dbReference>
<dbReference type="Pfam" id="PF01546">
    <property type="entry name" value="Peptidase_M20"/>
    <property type="match status" value="1"/>
</dbReference>
<comment type="caution">
    <text evidence="3">The sequence shown here is derived from an EMBL/GenBank/DDBJ whole genome shotgun (WGS) entry which is preliminary data.</text>
</comment>
<feature type="binding site" evidence="1">
    <location>
        <position position="140"/>
    </location>
    <ligand>
        <name>Mn(2+)</name>
        <dbReference type="ChEBI" id="CHEBI:29035"/>
        <label>2</label>
    </ligand>
</feature>
<dbReference type="Gene3D" id="3.30.70.360">
    <property type="match status" value="1"/>
</dbReference>
<feature type="domain" description="Peptidase M20 dimerisation" evidence="2">
    <location>
        <begin position="166"/>
        <end position="255"/>
    </location>
</feature>
<keyword evidence="4" id="KW-1185">Reference proteome</keyword>
<comment type="cofactor">
    <cofactor evidence="1">
        <name>Mn(2+)</name>
        <dbReference type="ChEBI" id="CHEBI:29035"/>
    </cofactor>
    <text evidence="1">The Mn(2+) ion enhances activity.</text>
</comment>
<dbReference type="Gene3D" id="3.40.630.10">
    <property type="entry name" value="Zn peptidases"/>
    <property type="match status" value="1"/>
</dbReference>
<dbReference type="InterPro" id="IPR036264">
    <property type="entry name" value="Bact_exopeptidase_dim_dom"/>
</dbReference>
<dbReference type="AlphaFoldDB" id="A0A920BSS9"/>
<dbReference type="Pfam" id="PF07687">
    <property type="entry name" value="M20_dimer"/>
    <property type="match status" value="1"/>
</dbReference>
<dbReference type="InterPro" id="IPR017439">
    <property type="entry name" value="Amidohydrolase"/>
</dbReference>
<evidence type="ECO:0000313" key="4">
    <source>
        <dbReference type="Proteomes" id="UP000682111"/>
    </source>
</evidence>
<evidence type="ECO:0000313" key="3">
    <source>
        <dbReference type="EMBL" id="GIN61248.1"/>
    </source>
</evidence>
<dbReference type="PIRSF" id="PIRSF005962">
    <property type="entry name" value="Pept_M20D_amidohydro"/>
    <property type="match status" value="1"/>
</dbReference>
<dbReference type="PANTHER" id="PTHR11014:SF122">
    <property type="entry name" value="AMIDOHYDROLASE AMHX"/>
    <property type="match status" value="1"/>
</dbReference>
<gene>
    <name evidence="3" type="ORF">J27TS8_12410</name>
</gene>
<dbReference type="SUPFAM" id="SSF55031">
    <property type="entry name" value="Bacterial exopeptidase dimerisation domain"/>
    <property type="match status" value="1"/>
</dbReference>
<dbReference type="Proteomes" id="UP000682111">
    <property type="component" value="Unassembled WGS sequence"/>
</dbReference>
<feature type="binding site" evidence="1">
    <location>
        <position position="116"/>
    </location>
    <ligand>
        <name>Mn(2+)</name>
        <dbReference type="ChEBI" id="CHEBI:29035"/>
        <label>2</label>
    </ligand>
</feature>
<evidence type="ECO:0000259" key="2">
    <source>
        <dbReference type="Pfam" id="PF07687"/>
    </source>
</evidence>
<evidence type="ECO:0000256" key="1">
    <source>
        <dbReference type="PIRSR" id="PIRSR005962-1"/>
    </source>
</evidence>
<reference evidence="3" key="1">
    <citation type="submission" date="2021-03" db="EMBL/GenBank/DDBJ databases">
        <title>Antimicrobial resistance genes in bacteria isolated from Japanese honey, and their potential for conferring macrolide and lincosamide resistance in the American foulbrood pathogen Paenibacillus larvae.</title>
        <authorList>
            <person name="Okamoto M."/>
            <person name="Kumagai M."/>
            <person name="Kanamori H."/>
            <person name="Takamatsu D."/>
        </authorList>
    </citation>
    <scope>NUCLEOTIDE SEQUENCE</scope>
    <source>
        <strain evidence="3">J27TS8</strain>
    </source>
</reference>
<dbReference type="GO" id="GO:0016787">
    <property type="term" value="F:hydrolase activity"/>
    <property type="evidence" value="ECO:0007669"/>
    <property type="project" value="InterPro"/>
</dbReference>
<sequence>MKEIIRWYEELHVIPEVGWKEFKTTDKIAAILDEIGVSYQRFPDMTGIVAEMGQGDEVIAVRADIDALWQEVDGVWQGNHSCGHDANIAMVLGAIFSLKDTGLAKKIRFIFQPAEEKGEGALALIEKGVMDQVTHLFGIHLRPIEELPLGKVSASIRHGAHVALIGKVEGVDAHAARPHQGQNALDVIASLHQLLKTIYIDPSEACSVKLTKVIAGGESINIIPGVAEFAIDVRAQKNEVLSKICTKVEQIIGKLEALFEMTINWEWTGYTPAAEVSKEAEEIVEEAIKFLFGEKAFVPFVITPGGDDFHFYTIKRPDVKASMIGVGANLKPGLHHPKMFFDKSALHQGAKILAETLRRV</sequence>
<name>A0A920BSS9_9BACI</name>
<proteinExistence type="predicted"/>
<accession>A0A920BSS9</accession>
<organism evidence="3 4">
    <name type="scientific">Robertmurraya siralis</name>
    <dbReference type="NCBI Taxonomy" id="77777"/>
    <lineage>
        <taxon>Bacteria</taxon>
        <taxon>Bacillati</taxon>
        <taxon>Bacillota</taxon>
        <taxon>Bacilli</taxon>
        <taxon>Bacillales</taxon>
        <taxon>Bacillaceae</taxon>
        <taxon>Robertmurraya</taxon>
    </lineage>
</organism>
<dbReference type="SUPFAM" id="SSF53187">
    <property type="entry name" value="Zn-dependent exopeptidases"/>
    <property type="match status" value="1"/>
</dbReference>
<keyword evidence="1" id="KW-0464">Manganese</keyword>
<keyword evidence="1" id="KW-0479">Metal-binding</keyword>
<protein>
    <submittedName>
        <fullName evidence="3">Amidohydrolase</fullName>
    </submittedName>
</protein>
<feature type="binding site" evidence="1">
    <location>
        <position position="82"/>
    </location>
    <ligand>
        <name>Mn(2+)</name>
        <dbReference type="ChEBI" id="CHEBI:29035"/>
        <label>2</label>
    </ligand>
</feature>
<dbReference type="RefSeq" id="WP_212933388.1">
    <property type="nucleotide sequence ID" value="NZ_BORC01000002.1"/>
</dbReference>